<dbReference type="RefSeq" id="XP_001890176.1">
    <property type="nucleotide sequence ID" value="XM_001890141.1"/>
</dbReference>
<evidence type="ECO:0000313" key="3">
    <source>
        <dbReference type="EMBL" id="EDQ99159.1"/>
    </source>
</evidence>
<dbReference type="KEGG" id="lbc:LACBIDRAFT_317504"/>
<dbReference type="STRING" id="486041.B0E1V9"/>
<feature type="region of interest" description="Disordered" evidence="1">
    <location>
        <begin position="1"/>
        <end position="54"/>
    </location>
</feature>
<dbReference type="GeneID" id="6085835"/>
<evidence type="ECO:0000256" key="1">
    <source>
        <dbReference type="SAM" id="MobiDB-lite"/>
    </source>
</evidence>
<dbReference type="EMBL" id="DS547171">
    <property type="protein sequence ID" value="EDQ99159.1"/>
    <property type="molecule type" value="Genomic_DNA"/>
</dbReference>
<feature type="compositionally biased region" description="Low complexity" evidence="1">
    <location>
        <begin position="190"/>
        <end position="199"/>
    </location>
</feature>
<evidence type="ECO:0000259" key="2">
    <source>
        <dbReference type="Pfam" id="PF20149"/>
    </source>
</evidence>
<feature type="compositionally biased region" description="Acidic residues" evidence="1">
    <location>
        <begin position="84"/>
        <end position="94"/>
    </location>
</feature>
<proteinExistence type="predicted"/>
<dbReference type="OrthoDB" id="3244572at2759"/>
<name>B0E1V9_LACBS</name>
<reference evidence="3 4" key="1">
    <citation type="journal article" date="2008" name="Nature">
        <title>The genome of Laccaria bicolor provides insights into mycorrhizal symbiosis.</title>
        <authorList>
            <person name="Martin F."/>
            <person name="Aerts A."/>
            <person name="Ahren D."/>
            <person name="Brun A."/>
            <person name="Danchin E.G.J."/>
            <person name="Duchaussoy F."/>
            <person name="Gibon J."/>
            <person name="Kohler A."/>
            <person name="Lindquist E."/>
            <person name="Pereda V."/>
            <person name="Salamov A."/>
            <person name="Shapiro H.J."/>
            <person name="Wuyts J."/>
            <person name="Blaudez D."/>
            <person name="Buee M."/>
            <person name="Brokstein P."/>
            <person name="Canbaeck B."/>
            <person name="Cohen D."/>
            <person name="Courty P.E."/>
            <person name="Coutinho P.M."/>
            <person name="Delaruelle C."/>
            <person name="Detter J.C."/>
            <person name="Deveau A."/>
            <person name="DiFazio S."/>
            <person name="Duplessis S."/>
            <person name="Fraissinet-Tachet L."/>
            <person name="Lucic E."/>
            <person name="Frey-Klett P."/>
            <person name="Fourrey C."/>
            <person name="Feussner I."/>
            <person name="Gay G."/>
            <person name="Grimwood J."/>
            <person name="Hoegger P.J."/>
            <person name="Jain P."/>
            <person name="Kilaru S."/>
            <person name="Labbe J."/>
            <person name="Lin Y.C."/>
            <person name="Legue V."/>
            <person name="Le Tacon F."/>
            <person name="Marmeisse R."/>
            <person name="Melayah D."/>
            <person name="Montanini B."/>
            <person name="Muratet M."/>
            <person name="Nehls U."/>
            <person name="Niculita-Hirzel H."/>
            <person name="Oudot-Le Secq M.P."/>
            <person name="Peter M."/>
            <person name="Quesneville H."/>
            <person name="Rajashekar B."/>
            <person name="Reich M."/>
            <person name="Rouhier N."/>
            <person name="Schmutz J."/>
            <person name="Yin T."/>
            <person name="Chalot M."/>
            <person name="Henrissat B."/>
            <person name="Kuees U."/>
            <person name="Lucas S."/>
            <person name="Van de Peer Y."/>
            <person name="Podila G.K."/>
            <person name="Polle A."/>
            <person name="Pukkila P.J."/>
            <person name="Richardson P.M."/>
            <person name="Rouze P."/>
            <person name="Sanders I.R."/>
            <person name="Stajich J.E."/>
            <person name="Tunlid A."/>
            <person name="Tuskan G."/>
            <person name="Grigoriev I.V."/>
        </authorList>
    </citation>
    <scope>NUCLEOTIDE SEQUENCE [LARGE SCALE GENOMIC DNA]</scope>
    <source>
        <strain evidence="4">S238N-H82 / ATCC MYA-4686</strain>
    </source>
</reference>
<gene>
    <name evidence="3" type="ORF">LACBIDRAFT_317504</name>
</gene>
<accession>B0E1V9</accession>
<feature type="region of interest" description="Disordered" evidence="1">
    <location>
        <begin position="152"/>
        <end position="219"/>
    </location>
</feature>
<dbReference type="Pfam" id="PF20149">
    <property type="entry name" value="DUF6532"/>
    <property type="match status" value="1"/>
</dbReference>
<feature type="region of interest" description="Disordered" evidence="1">
    <location>
        <begin position="71"/>
        <end position="100"/>
    </location>
</feature>
<keyword evidence="4" id="KW-1185">Reference proteome</keyword>
<protein>
    <submittedName>
        <fullName evidence="3">Predicted protein</fullName>
    </submittedName>
</protein>
<dbReference type="InParanoid" id="B0E1V9"/>
<feature type="compositionally biased region" description="Polar residues" evidence="1">
    <location>
        <begin position="43"/>
        <end position="54"/>
    </location>
</feature>
<dbReference type="HOGENOM" id="CLU_539746_0_0_1"/>
<feature type="compositionally biased region" description="Pro residues" evidence="1">
    <location>
        <begin position="200"/>
        <end position="213"/>
    </location>
</feature>
<feature type="compositionally biased region" description="Low complexity" evidence="1">
    <location>
        <begin position="169"/>
        <end position="181"/>
    </location>
</feature>
<organism evidence="4">
    <name type="scientific">Laccaria bicolor (strain S238N-H82 / ATCC MYA-4686)</name>
    <name type="common">Bicoloured deceiver</name>
    <name type="synonym">Laccaria laccata var. bicolor</name>
    <dbReference type="NCBI Taxonomy" id="486041"/>
    <lineage>
        <taxon>Eukaryota</taxon>
        <taxon>Fungi</taxon>
        <taxon>Dikarya</taxon>
        <taxon>Basidiomycota</taxon>
        <taxon>Agaricomycotina</taxon>
        <taxon>Agaricomycetes</taxon>
        <taxon>Agaricomycetidae</taxon>
        <taxon>Agaricales</taxon>
        <taxon>Agaricineae</taxon>
        <taxon>Hydnangiaceae</taxon>
        <taxon>Laccaria</taxon>
    </lineage>
</organism>
<dbReference type="AlphaFoldDB" id="B0E1V9"/>
<dbReference type="Proteomes" id="UP000001194">
    <property type="component" value="Unassembled WGS sequence"/>
</dbReference>
<sequence length="505" mass="56231">MPPRKAAPSEDEDSQGSEAPPLKKHKASAADSEVRVPRKRVASNKQTVLDTNTVNANAKKVQDLEKKLAKARQVAKKTKSSQPSDDEEYESEEPLDARDFRGFHTSITQLAAVAISSKPTTQLRRSNITQERAALSIPTSHLSNRTFLKVPHKPVSASPEPVDHESLARSSPSRHTSPSSPGYAGDAVASSDSQSQRSSLPPPSTQRSLPPPSTQVRRKESFPAAELLDGVMSSSRAKASDYNDVVNAILVRTMFDYEGLVSTHDAFPSSDLRRQWALRCWKMASKDADEFYNLSDRMCNLIKRRGSRIRGHVLAVVRPQIIAIYGFSRKVTPQTKARNKQSCEALLENGAFHHKDTGTLTGFSQNKIISEILYLAWFEDKTSQGPLLQHYFNPIPLETLALIFTVIDFCLREWSTGVFIQSKFYEKVVLATHKAYRLELEAWNAINPSVIENIRKKLFNRALRSAGVFDASLKIPSCLQDAIKDRVQMELDGRTGETDSEVSDV</sequence>
<dbReference type="InterPro" id="IPR045341">
    <property type="entry name" value="DUF6532"/>
</dbReference>
<evidence type="ECO:0000313" key="4">
    <source>
        <dbReference type="Proteomes" id="UP000001194"/>
    </source>
</evidence>
<feature type="domain" description="DUF6532" evidence="2">
    <location>
        <begin position="256"/>
        <end position="443"/>
    </location>
</feature>